<gene>
    <name evidence="5" type="ORF">DesfrDRAFT_1425</name>
</gene>
<dbReference type="OrthoDB" id="1523318at2"/>
<dbReference type="InterPro" id="IPR011990">
    <property type="entry name" value="TPR-like_helical_dom_sf"/>
</dbReference>
<dbReference type="RefSeq" id="WP_005992466.1">
    <property type="nucleotide sequence ID" value="NZ_AECZ01000007.1"/>
</dbReference>
<proteinExistence type="predicted"/>
<dbReference type="SUPFAM" id="SSF48452">
    <property type="entry name" value="TPR-like"/>
    <property type="match status" value="1"/>
</dbReference>
<name>E1JUX6_SOLFR</name>
<organism evidence="5 6">
    <name type="scientific">Solidesulfovibrio fructosivorans JJ]</name>
    <dbReference type="NCBI Taxonomy" id="596151"/>
    <lineage>
        <taxon>Bacteria</taxon>
        <taxon>Pseudomonadati</taxon>
        <taxon>Thermodesulfobacteriota</taxon>
        <taxon>Desulfovibrionia</taxon>
        <taxon>Desulfovibrionales</taxon>
        <taxon>Desulfovibrionaceae</taxon>
        <taxon>Solidesulfovibrio</taxon>
    </lineage>
</organism>
<evidence type="ECO:0000313" key="5">
    <source>
        <dbReference type="EMBL" id="EFL51890.1"/>
    </source>
</evidence>
<keyword evidence="4" id="KW-0732">Signal</keyword>
<dbReference type="STRING" id="596151.DesfrDRAFT_1425"/>
<keyword evidence="6" id="KW-1185">Reference proteome</keyword>
<feature type="repeat" description="TPR" evidence="3">
    <location>
        <begin position="69"/>
        <end position="102"/>
    </location>
</feature>
<dbReference type="EMBL" id="AECZ01000007">
    <property type="protein sequence ID" value="EFL51890.1"/>
    <property type="molecule type" value="Genomic_DNA"/>
</dbReference>
<evidence type="ECO:0000256" key="4">
    <source>
        <dbReference type="SAM" id="SignalP"/>
    </source>
</evidence>
<protein>
    <submittedName>
        <fullName evidence="5">TPR repeat-containing protein</fullName>
    </submittedName>
</protein>
<keyword evidence="2 3" id="KW-0802">TPR repeat</keyword>
<dbReference type="InterPro" id="IPR019734">
    <property type="entry name" value="TPR_rpt"/>
</dbReference>
<dbReference type="Gene3D" id="1.25.40.10">
    <property type="entry name" value="Tetratricopeptide repeat domain"/>
    <property type="match status" value="1"/>
</dbReference>
<feature type="chain" id="PRO_5003147949" evidence="4">
    <location>
        <begin position="26"/>
        <end position="142"/>
    </location>
</feature>
<dbReference type="Proteomes" id="UP000006250">
    <property type="component" value="Unassembled WGS sequence"/>
</dbReference>
<evidence type="ECO:0000313" key="6">
    <source>
        <dbReference type="Proteomes" id="UP000006250"/>
    </source>
</evidence>
<feature type="signal peptide" evidence="4">
    <location>
        <begin position="1"/>
        <end position="25"/>
    </location>
</feature>
<dbReference type="PROSITE" id="PS50005">
    <property type="entry name" value="TPR"/>
    <property type="match status" value="1"/>
</dbReference>
<dbReference type="AlphaFoldDB" id="E1JUX6"/>
<accession>E1JUX6</accession>
<dbReference type="SMART" id="SM00028">
    <property type="entry name" value="TPR"/>
    <property type="match status" value="2"/>
</dbReference>
<reference evidence="5 6" key="1">
    <citation type="submission" date="2010-08" db="EMBL/GenBank/DDBJ databases">
        <title>The draft genome of Desulfovibrio fructosovorans JJ.</title>
        <authorList>
            <consortium name="US DOE Joint Genome Institute (JGI-PGF)"/>
            <person name="Lucas S."/>
            <person name="Copeland A."/>
            <person name="Lapidus A."/>
            <person name="Cheng J.-F."/>
            <person name="Bruce D."/>
            <person name="Goodwin L."/>
            <person name="Pitluck S."/>
            <person name="Land M.L."/>
            <person name="Hauser L."/>
            <person name="Chang Y.-J."/>
            <person name="Jeffries C."/>
            <person name="Wall J.D."/>
            <person name="Stahl D.A."/>
            <person name="Arkin A.P."/>
            <person name="Dehal P."/>
            <person name="Stolyar S.M."/>
            <person name="Hazen T.C."/>
            <person name="Woyke T.J."/>
        </authorList>
    </citation>
    <scope>NUCLEOTIDE SEQUENCE [LARGE SCALE GENOMIC DNA]</scope>
    <source>
        <strain evidence="5 6">JJ</strain>
    </source>
</reference>
<evidence type="ECO:0000256" key="2">
    <source>
        <dbReference type="ARBA" id="ARBA00022803"/>
    </source>
</evidence>
<dbReference type="PANTHER" id="PTHR44858:SF1">
    <property type="entry name" value="UDP-N-ACETYLGLUCOSAMINE--PEPTIDE N-ACETYLGLUCOSAMINYLTRANSFERASE SPINDLY-RELATED"/>
    <property type="match status" value="1"/>
</dbReference>
<dbReference type="eggNOG" id="COG0457">
    <property type="taxonomic scope" value="Bacteria"/>
</dbReference>
<dbReference type="InterPro" id="IPR050498">
    <property type="entry name" value="Ycf3"/>
</dbReference>
<sequence length="142" mass="15198" precursor="true">MGRFLSRFSPLALIGALLLGGTALAGPTEDYRDGVSAARAGHMDEAIAAFSHVIDADASGQSVDTKNLASVYNLRGMCHEAKNETDQALADYSKAIEIDPKMAEAYGNRAMLYAKLGDKEKAKADATAAKRIDYKVKVPKFD</sequence>
<dbReference type="Pfam" id="PF00515">
    <property type="entry name" value="TPR_1"/>
    <property type="match status" value="1"/>
</dbReference>
<keyword evidence="1" id="KW-0677">Repeat</keyword>
<evidence type="ECO:0000256" key="1">
    <source>
        <dbReference type="ARBA" id="ARBA00022737"/>
    </source>
</evidence>
<comment type="caution">
    <text evidence="5">The sequence shown here is derived from an EMBL/GenBank/DDBJ whole genome shotgun (WGS) entry which is preliminary data.</text>
</comment>
<dbReference type="Pfam" id="PF13181">
    <property type="entry name" value="TPR_8"/>
    <property type="match status" value="1"/>
</dbReference>
<evidence type="ECO:0000256" key="3">
    <source>
        <dbReference type="PROSITE-ProRule" id="PRU00339"/>
    </source>
</evidence>
<dbReference type="PANTHER" id="PTHR44858">
    <property type="entry name" value="TETRATRICOPEPTIDE REPEAT PROTEIN 6"/>
    <property type="match status" value="1"/>
</dbReference>